<dbReference type="InterPro" id="IPR012340">
    <property type="entry name" value="NA-bd_OB-fold"/>
</dbReference>
<evidence type="ECO:0000256" key="1">
    <source>
        <dbReference type="SAM" id="Phobius"/>
    </source>
</evidence>
<dbReference type="RefSeq" id="WP_196079579.1">
    <property type="nucleotide sequence ID" value="NZ_JADPVI010000002.1"/>
</dbReference>
<feature type="transmembrane region" description="Helical" evidence="1">
    <location>
        <begin position="14"/>
        <end position="36"/>
    </location>
</feature>
<sequence length="189" mass="20977">MLDFLEGMDQLQKIFWYIALITSLIFLVQTVLTFTGSHSADVANTDFDGDLNHADAPFQLFSLRNLINFLLGFGWTGVAFFETITNKMILVALAFAVGVAFVFIFFILIVQIMKLTEDNTFNIHNLTGKSGEVYLNIPAEMSGRGKILISVNGANHELQAMTRSEMPLLSSRLVKVVEILDGVLIVTPI</sequence>
<feature type="transmembrane region" description="Helical" evidence="1">
    <location>
        <begin position="88"/>
        <end position="113"/>
    </location>
</feature>
<name>A0ABS0FBK3_9FLAO</name>
<dbReference type="Proteomes" id="UP000660070">
    <property type="component" value="Unassembled WGS sequence"/>
</dbReference>
<evidence type="ECO:0000313" key="2">
    <source>
        <dbReference type="EMBL" id="MBF8457057.1"/>
    </source>
</evidence>
<feature type="transmembrane region" description="Helical" evidence="1">
    <location>
        <begin position="56"/>
        <end position="81"/>
    </location>
</feature>
<comment type="caution">
    <text evidence="2">The sequence shown here is derived from an EMBL/GenBank/DDBJ whole genome shotgun (WGS) entry which is preliminary data.</text>
</comment>
<keyword evidence="1" id="KW-1133">Transmembrane helix</keyword>
<dbReference type="GO" id="GO:0008233">
    <property type="term" value="F:peptidase activity"/>
    <property type="evidence" value="ECO:0007669"/>
    <property type="project" value="UniProtKB-KW"/>
</dbReference>
<dbReference type="GO" id="GO:0006508">
    <property type="term" value="P:proteolysis"/>
    <property type="evidence" value="ECO:0007669"/>
    <property type="project" value="UniProtKB-KW"/>
</dbReference>
<evidence type="ECO:0000313" key="3">
    <source>
        <dbReference type="Proteomes" id="UP000660070"/>
    </source>
</evidence>
<keyword evidence="1" id="KW-0812">Transmembrane</keyword>
<gene>
    <name evidence="2" type="ORF">IV494_07665</name>
</gene>
<reference evidence="2 3" key="1">
    <citation type="submission" date="2020-11" db="EMBL/GenBank/DDBJ databases">
        <title>Kaistella gelatinilytica sp. nov., a flavobacterium isolated from Antarctic Soil.</title>
        <authorList>
            <person name="Li J."/>
        </authorList>
    </citation>
    <scope>NUCLEOTIDE SEQUENCE [LARGE SCALE GENOMIC DNA]</scope>
    <source>
        <strain evidence="2 3">G5-32</strain>
    </source>
</reference>
<accession>A0ABS0FBK3</accession>
<dbReference type="EMBL" id="JADPVI010000002">
    <property type="protein sequence ID" value="MBF8457057.1"/>
    <property type="molecule type" value="Genomic_DNA"/>
</dbReference>
<keyword evidence="2" id="KW-0645">Protease</keyword>
<dbReference type="Gene3D" id="2.40.50.140">
    <property type="entry name" value="Nucleic acid-binding proteins"/>
    <property type="match status" value="1"/>
</dbReference>
<keyword evidence="2" id="KW-0378">Hydrolase</keyword>
<organism evidence="2 3">
    <name type="scientific">Kaistella gelatinilytica</name>
    <dbReference type="NCBI Taxonomy" id="2787636"/>
    <lineage>
        <taxon>Bacteria</taxon>
        <taxon>Pseudomonadati</taxon>
        <taxon>Bacteroidota</taxon>
        <taxon>Flavobacteriia</taxon>
        <taxon>Flavobacteriales</taxon>
        <taxon>Weeksellaceae</taxon>
        <taxon>Chryseobacterium group</taxon>
        <taxon>Kaistella</taxon>
    </lineage>
</organism>
<keyword evidence="3" id="KW-1185">Reference proteome</keyword>
<keyword evidence="1" id="KW-0472">Membrane</keyword>
<proteinExistence type="predicted"/>
<protein>
    <submittedName>
        <fullName evidence="2">Serine protease</fullName>
    </submittedName>
</protein>